<name>A0A3E1Y6V1_9BACT</name>
<feature type="transmembrane region" description="Helical" evidence="1">
    <location>
        <begin position="12"/>
        <end position="33"/>
    </location>
</feature>
<dbReference type="RefSeq" id="WP_116977390.1">
    <property type="nucleotide sequence ID" value="NZ_QPMM01000010.1"/>
</dbReference>
<organism evidence="2 3">
    <name type="scientific">Chitinophaga silvatica</name>
    <dbReference type="NCBI Taxonomy" id="2282649"/>
    <lineage>
        <taxon>Bacteria</taxon>
        <taxon>Pseudomonadati</taxon>
        <taxon>Bacteroidota</taxon>
        <taxon>Chitinophagia</taxon>
        <taxon>Chitinophagales</taxon>
        <taxon>Chitinophagaceae</taxon>
        <taxon>Chitinophaga</taxon>
    </lineage>
</organism>
<evidence type="ECO:0008006" key="4">
    <source>
        <dbReference type="Google" id="ProtNLM"/>
    </source>
</evidence>
<protein>
    <recommendedName>
        <fullName evidence="4">DUF4149 domain-containing protein</fullName>
    </recommendedName>
</protein>
<keyword evidence="1" id="KW-0812">Transmembrane</keyword>
<accession>A0A3E1Y6V1</accession>
<feature type="transmembrane region" description="Helical" evidence="1">
    <location>
        <begin position="79"/>
        <end position="100"/>
    </location>
</feature>
<feature type="transmembrane region" description="Helical" evidence="1">
    <location>
        <begin position="45"/>
        <end position="67"/>
    </location>
</feature>
<keyword evidence="3" id="KW-1185">Reference proteome</keyword>
<keyword evidence="1" id="KW-1133">Transmembrane helix</keyword>
<reference evidence="2 3" key="1">
    <citation type="submission" date="2018-07" db="EMBL/GenBank/DDBJ databases">
        <title>Chitinophaga K2CV101002-2 sp. nov., isolated from a monsoon evergreen broad-leaved forest soil.</title>
        <authorList>
            <person name="Lv Y."/>
        </authorList>
    </citation>
    <scope>NUCLEOTIDE SEQUENCE [LARGE SCALE GENOMIC DNA]</scope>
    <source>
        <strain evidence="2 3">GDMCC 1.1288</strain>
    </source>
</reference>
<comment type="caution">
    <text evidence="2">The sequence shown here is derived from an EMBL/GenBank/DDBJ whole genome shotgun (WGS) entry which is preliminary data.</text>
</comment>
<gene>
    <name evidence="2" type="ORF">DVR12_19120</name>
</gene>
<evidence type="ECO:0000313" key="2">
    <source>
        <dbReference type="EMBL" id="RFS20672.1"/>
    </source>
</evidence>
<dbReference type="OrthoDB" id="512003at2"/>
<dbReference type="AlphaFoldDB" id="A0A3E1Y6V1"/>
<evidence type="ECO:0000256" key="1">
    <source>
        <dbReference type="SAM" id="Phobius"/>
    </source>
</evidence>
<dbReference type="InterPro" id="IPR058965">
    <property type="entry name" value="SOI/HabA-like"/>
</dbReference>
<dbReference type="Proteomes" id="UP000260644">
    <property type="component" value="Unassembled WGS sequence"/>
</dbReference>
<feature type="transmembrane region" description="Helical" evidence="1">
    <location>
        <begin position="120"/>
        <end position="140"/>
    </location>
</feature>
<keyword evidence="1" id="KW-0472">Membrane</keyword>
<evidence type="ECO:0000313" key="3">
    <source>
        <dbReference type="Proteomes" id="UP000260644"/>
    </source>
</evidence>
<proteinExistence type="predicted"/>
<dbReference type="Pfam" id="PF26512">
    <property type="entry name" value="SOI"/>
    <property type="match status" value="1"/>
</dbReference>
<dbReference type="EMBL" id="QPMM01000010">
    <property type="protein sequence ID" value="RFS20672.1"/>
    <property type="molecule type" value="Genomic_DNA"/>
</dbReference>
<sequence length="145" mass="16378">MLQILYNPIMNYSLLLHGFITLLIGNFAGVGYSKSIRKIIANENGWKLLHSATLMGSIMLMTFAVFFNDLTSGFRYSTYLFYAVIISNYCFVAGMLLAALSSARGLDKNEAGRNNKIVYWFYYVAAILSLAYTFIFIFLLTKKLG</sequence>